<dbReference type="PANTHER" id="PTHR12129:SF15">
    <property type="entry name" value="URONYL 2-SULFOTRANSFERASE"/>
    <property type="match status" value="1"/>
</dbReference>
<evidence type="ECO:0000256" key="2">
    <source>
        <dbReference type="ARBA" id="ARBA00022679"/>
    </source>
</evidence>
<keyword evidence="3 9" id="KW-0812">Transmembrane</keyword>
<keyword evidence="4" id="KW-0735">Signal-anchor</keyword>
<keyword evidence="11" id="KW-1185">Reference proteome</keyword>
<dbReference type="PANTHER" id="PTHR12129">
    <property type="entry name" value="HEPARAN SULFATE 2-O-SULFOTRANSFERASE"/>
    <property type="match status" value="1"/>
</dbReference>
<accession>A0A8S4PMW1</accession>
<proteinExistence type="predicted"/>
<dbReference type="OrthoDB" id="10019582at2759"/>
<dbReference type="EMBL" id="CAIIXF020000009">
    <property type="protein sequence ID" value="CAH1795486.1"/>
    <property type="molecule type" value="Genomic_DNA"/>
</dbReference>
<evidence type="ECO:0000256" key="4">
    <source>
        <dbReference type="ARBA" id="ARBA00022968"/>
    </source>
</evidence>
<evidence type="ECO:0000256" key="7">
    <source>
        <dbReference type="ARBA" id="ARBA00023136"/>
    </source>
</evidence>
<keyword evidence="8" id="KW-0325">Glycoprotein</keyword>
<dbReference type="Proteomes" id="UP000749559">
    <property type="component" value="Unassembled WGS sequence"/>
</dbReference>
<evidence type="ECO:0000256" key="3">
    <source>
        <dbReference type="ARBA" id="ARBA00022692"/>
    </source>
</evidence>
<evidence type="ECO:0000256" key="1">
    <source>
        <dbReference type="ARBA" id="ARBA00004323"/>
    </source>
</evidence>
<keyword evidence="7 9" id="KW-0472">Membrane</keyword>
<evidence type="ECO:0000256" key="5">
    <source>
        <dbReference type="ARBA" id="ARBA00022989"/>
    </source>
</evidence>
<dbReference type="AlphaFoldDB" id="A0A8S4PMW1"/>
<feature type="transmembrane region" description="Helical" evidence="9">
    <location>
        <begin position="12"/>
        <end position="31"/>
    </location>
</feature>
<keyword evidence="6" id="KW-0333">Golgi apparatus</keyword>
<comment type="caution">
    <text evidence="10">The sequence shown here is derived from an EMBL/GenBank/DDBJ whole genome shotgun (WGS) entry which is preliminary data.</text>
</comment>
<name>A0A8S4PMW1_OWEFU</name>
<dbReference type="InterPro" id="IPR027417">
    <property type="entry name" value="P-loop_NTPase"/>
</dbReference>
<evidence type="ECO:0000256" key="8">
    <source>
        <dbReference type="ARBA" id="ARBA00023180"/>
    </source>
</evidence>
<keyword evidence="2" id="KW-0808">Transferase</keyword>
<gene>
    <name evidence="10" type="ORF">OFUS_LOCUS20020</name>
</gene>
<dbReference type="InterPro" id="IPR007734">
    <property type="entry name" value="Heparan_SO4_2-O-STrfase"/>
</dbReference>
<evidence type="ECO:0000256" key="9">
    <source>
        <dbReference type="SAM" id="Phobius"/>
    </source>
</evidence>
<evidence type="ECO:0000256" key="6">
    <source>
        <dbReference type="ARBA" id="ARBA00023034"/>
    </source>
</evidence>
<reference evidence="10" key="1">
    <citation type="submission" date="2022-03" db="EMBL/GenBank/DDBJ databases">
        <authorList>
            <person name="Martin C."/>
        </authorList>
    </citation>
    <scope>NUCLEOTIDE SEQUENCE</scope>
</reference>
<feature type="non-terminal residue" evidence="10">
    <location>
        <position position="336"/>
    </location>
</feature>
<evidence type="ECO:0000313" key="10">
    <source>
        <dbReference type="EMBL" id="CAH1795486.1"/>
    </source>
</evidence>
<evidence type="ECO:0008006" key="12">
    <source>
        <dbReference type="Google" id="ProtNLM"/>
    </source>
</evidence>
<dbReference type="Gene3D" id="3.40.50.300">
    <property type="entry name" value="P-loop containing nucleotide triphosphate hydrolases"/>
    <property type="match status" value="1"/>
</dbReference>
<keyword evidence="5 9" id="KW-1133">Transmembrane helix</keyword>
<dbReference type="GO" id="GO:0008146">
    <property type="term" value="F:sulfotransferase activity"/>
    <property type="evidence" value="ECO:0007669"/>
    <property type="project" value="InterPro"/>
</dbReference>
<dbReference type="SUPFAM" id="SSF52540">
    <property type="entry name" value="P-loop containing nucleoside triphosphate hydrolases"/>
    <property type="match status" value="1"/>
</dbReference>
<dbReference type="GO" id="GO:0000139">
    <property type="term" value="C:Golgi membrane"/>
    <property type="evidence" value="ECO:0007669"/>
    <property type="project" value="UniProtKB-SubCell"/>
</dbReference>
<organism evidence="10 11">
    <name type="scientific">Owenia fusiformis</name>
    <name type="common">Polychaete worm</name>
    <dbReference type="NCBI Taxonomy" id="6347"/>
    <lineage>
        <taxon>Eukaryota</taxon>
        <taxon>Metazoa</taxon>
        <taxon>Spiralia</taxon>
        <taxon>Lophotrochozoa</taxon>
        <taxon>Annelida</taxon>
        <taxon>Polychaeta</taxon>
        <taxon>Sedentaria</taxon>
        <taxon>Canalipalpata</taxon>
        <taxon>Sabellida</taxon>
        <taxon>Oweniida</taxon>
        <taxon>Oweniidae</taxon>
        <taxon>Owenia</taxon>
    </lineage>
</organism>
<evidence type="ECO:0000313" key="11">
    <source>
        <dbReference type="Proteomes" id="UP000749559"/>
    </source>
</evidence>
<comment type="subcellular location">
    <subcellularLocation>
        <location evidence="1">Golgi apparatus membrane</location>
        <topology evidence="1">Single-pass type II membrane protein</topology>
    </subcellularLocation>
</comment>
<protein>
    <recommendedName>
        <fullName evidence="12">Sulfotransferase</fullName>
    </recommendedName>
</protein>
<sequence>HSTMAKFQVRLFIITFFCLTSALIFLILQLWKNYSTFTNSTNKNDVERVILESSIKIDELITQHEPSTPNPYILMYNGLSTCGSSWFIANLKALSIPNGFTFIHQESRGRKLIKEPYYYTNELLRLSNETPLAKYHDVYFLNFKSYNYSNPIYVNIAREPYDRAEATYTFHRFTCKRENRFCTAFIYEMQDLTFEECLTKWHNATHICGSFFRESMRVFCGHHQVCLDDKMSHIGVQLAKANIARYYTFVGLYEEYQASMLALEELIPTYFAGTASRYSRKTEEGVKAFPDIKTEKIIKEVLKYDYEVYHFIKQRFYQTIGKLGLVGHLKDIHWVP</sequence>